<reference evidence="2 3" key="1">
    <citation type="submission" date="2019-01" db="EMBL/GenBank/DDBJ databases">
        <title>Sequencing of cultivated peanut Arachis hypogaea provides insights into genome evolution and oil improvement.</title>
        <authorList>
            <person name="Chen X."/>
        </authorList>
    </citation>
    <scope>NUCLEOTIDE SEQUENCE [LARGE SCALE GENOMIC DNA]</scope>
    <source>
        <strain evidence="3">cv. Fuhuasheng</strain>
        <tissue evidence="2">Leaves</tissue>
    </source>
</reference>
<evidence type="ECO:0000259" key="1">
    <source>
        <dbReference type="Pfam" id="PF03108"/>
    </source>
</evidence>
<evidence type="ECO:0000313" key="2">
    <source>
        <dbReference type="EMBL" id="RYR59478.1"/>
    </source>
</evidence>
<name>A0A445D8H8_ARAHY</name>
<dbReference type="AlphaFoldDB" id="A0A445D8H8"/>
<gene>
    <name evidence="2" type="ORF">Ahy_A05g025368</name>
</gene>
<feature type="domain" description="Transposase MuDR plant" evidence="1">
    <location>
        <begin position="6"/>
        <end position="64"/>
    </location>
</feature>
<sequence length="131" mass="14805">MSVDYEFRLGTEFKSIAEFKEAIKEHALLNGRDIRYVKNDQVRCRVKCKGLGGECPWMAFASKVGKSSCVKLKPLKSKHTCGRNYSGHLASSNWIAKKITNNLCRGEDMKLGTVIQTIQDKYMANISVWKA</sequence>
<keyword evidence="3" id="KW-1185">Reference proteome</keyword>
<dbReference type="InterPro" id="IPR004332">
    <property type="entry name" value="Transposase_MuDR"/>
</dbReference>
<evidence type="ECO:0000313" key="3">
    <source>
        <dbReference type="Proteomes" id="UP000289738"/>
    </source>
</evidence>
<organism evidence="2 3">
    <name type="scientific">Arachis hypogaea</name>
    <name type="common">Peanut</name>
    <dbReference type="NCBI Taxonomy" id="3818"/>
    <lineage>
        <taxon>Eukaryota</taxon>
        <taxon>Viridiplantae</taxon>
        <taxon>Streptophyta</taxon>
        <taxon>Embryophyta</taxon>
        <taxon>Tracheophyta</taxon>
        <taxon>Spermatophyta</taxon>
        <taxon>Magnoliopsida</taxon>
        <taxon>eudicotyledons</taxon>
        <taxon>Gunneridae</taxon>
        <taxon>Pentapetalae</taxon>
        <taxon>rosids</taxon>
        <taxon>fabids</taxon>
        <taxon>Fabales</taxon>
        <taxon>Fabaceae</taxon>
        <taxon>Papilionoideae</taxon>
        <taxon>50 kb inversion clade</taxon>
        <taxon>dalbergioids sensu lato</taxon>
        <taxon>Dalbergieae</taxon>
        <taxon>Pterocarpus clade</taxon>
        <taxon>Arachis</taxon>
    </lineage>
</organism>
<dbReference type="PANTHER" id="PTHR31973:SF187">
    <property type="entry name" value="MUTATOR TRANSPOSASE MUDRA PROTEIN"/>
    <property type="match status" value="1"/>
</dbReference>
<proteinExistence type="predicted"/>
<comment type="caution">
    <text evidence="2">The sequence shown here is derived from an EMBL/GenBank/DDBJ whole genome shotgun (WGS) entry which is preliminary data.</text>
</comment>
<dbReference type="PANTHER" id="PTHR31973">
    <property type="entry name" value="POLYPROTEIN, PUTATIVE-RELATED"/>
    <property type="match status" value="1"/>
</dbReference>
<accession>A0A445D8H8</accession>
<dbReference type="Pfam" id="PF03108">
    <property type="entry name" value="DBD_Tnp_Mut"/>
    <property type="match status" value="1"/>
</dbReference>
<dbReference type="Proteomes" id="UP000289738">
    <property type="component" value="Chromosome A05"/>
</dbReference>
<protein>
    <recommendedName>
        <fullName evidence="1">Transposase MuDR plant domain-containing protein</fullName>
    </recommendedName>
</protein>
<dbReference type="EMBL" id="SDMP01000005">
    <property type="protein sequence ID" value="RYR59478.1"/>
    <property type="molecule type" value="Genomic_DNA"/>
</dbReference>